<gene>
    <name evidence="2" type="ORF">EV643_110195</name>
</gene>
<evidence type="ECO:0000256" key="1">
    <source>
        <dbReference type="SAM" id="SignalP"/>
    </source>
</evidence>
<dbReference type="EMBL" id="SNWQ01000010">
    <property type="protein sequence ID" value="TDO46812.1"/>
    <property type="molecule type" value="Genomic_DNA"/>
</dbReference>
<sequence length="549" mass="59503">MRTVSTASRRRGLIVAIVGAALVASTLAVSSASGAPERQQQQKPKVSKVAAFDRSKPLRDLQVVAPRRTGTSPVERGAVPRDTGYSGDAALQTTPAAGDAPTLIQSFEGVPNIQQVSPPDPVGDVGPNHYVEMVNLSFAIYNKFGTKLFGPADLGTLWQGFAIPHCSDSAGDPIVLHDQFADRWILTQFTALGPNYWNCIAVSQTSDPLGAYFRYAVPTGLNFPDYPKYGVWPDGLYISTREFDPDDNFAGNGAYVVNKDQLYAGDPNAAVVSFLLPPGNTPWLRGDGLLPTDLDGNQPPPAGTPNFYVGSMDDGAQYGAPADALNVFEFHVDWATPAASTFTFTGSLPVASFDSIFPCRGNNSRACIPQPGTKNLIDVLSYRQRPIWRLAYRNFGTHQAMVTNQSVEAQPKLAGTRWYELRNTGSGWSVFQQGTYSPADKVHRWMGSIAMDERGNMALGYSVSSQQVFPGVRFTGRLATAPLGTMQAEASMIAGTGSQLVSNRWGDYTSMNVDPVDDCTFWYVNQYYRNSSNNGWQTRIGSFAFPGCS</sequence>
<keyword evidence="3" id="KW-1185">Reference proteome</keyword>
<reference evidence="2 3" key="1">
    <citation type="submission" date="2019-03" db="EMBL/GenBank/DDBJ databases">
        <title>Genomic Encyclopedia of Type Strains, Phase III (KMG-III): the genomes of soil and plant-associated and newly described type strains.</title>
        <authorList>
            <person name="Whitman W."/>
        </authorList>
    </citation>
    <scope>NUCLEOTIDE SEQUENCE [LARGE SCALE GENOMIC DNA]</scope>
    <source>
        <strain evidence="2 3">VKM Ac-2527</strain>
    </source>
</reference>
<keyword evidence="1" id="KW-0732">Signal</keyword>
<proteinExistence type="predicted"/>
<feature type="signal peptide" evidence="1">
    <location>
        <begin position="1"/>
        <end position="34"/>
    </location>
</feature>
<protein>
    <recommendedName>
        <fullName evidence="4">Secreted protein</fullName>
    </recommendedName>
</protein>
<dbReference type="Proteomes" id="UP000295388">
    <property type="component" value="Unassembled WGS sequence"/>
</dbReference>
<name>A0A4R6KD58_9ACTN</name>
<evidence type="ECO:0000313" key="3">
    <source>
        <dbReference type="Proteomes" id="UP000295388"/>
    </source>
</evidence>
<dbReference type="OrthoDB" id="9813435at2"/>
<organism evidence="2 3">
    <name type="scientific">Kribbella caucasensis</name>
    <dbReference type="NCBI Taxonomy" id="2512215"/>
    <lineage>
        <taxon>Bacteria</taxon>
        <taxon>Bacillati</taxon>
        <taxon>Actinomycetota</taxon>
        <taxon>Actinomycetes</taxon>
        <taxon>Propionibacteriales</taxon>
        <taxon>Kribbellaceae</taxon>
        <taxon>Kribbella</taxon>
    </lineage>
</organism>
<comment type="caution">
    <text evidence="2">The sequence shown here is derived from an EMBL/GenBank/DDBJ whole genome shotgun (WGS) entry which is preliminary data.</text>
</comment>
<evidence type="ECO:0008006" key="4">
    <source>
        <dbReference type="Google" id="ProtNLM"/>
    </source>
</evidence>
<feature type="chain" id="PRO_5020569142" description="Secreted protein" evidence="1">
    <location>
        <begin position="35"/>
        <end position="549"/>
    </location>
</feature>
<accession>A0A4R6KD58</accession>
<dbReference type="RefSeq" id="WP_133801961.1">
    <property type="nucleotide sequence ID" value="NZ_SNWQ01000010.1"/>
</dbReference>
<evidence type="ECO:0000313" key="2">
    <source>
        <dbReference type="EMBL" id="TDO46812.1"/>
    </source>
</evidence>
<dbReference type="AlphaFoldDB" id="A0A4R6KD58"/>